<name>A0A178MV63_9PROT</name>
<reference evidence="1 2" key="1">
    <citation type="submission" date="2016-04" db="EMBL/GenBank/DDBJ databases">
        <title>Draft genome sequence of freshwater magnetotactic bacteria Magnetospirillum marisnigri SP-1 and Magnetospirillum moscoviense BB-1.</title>
        <authorList>
            <person name="Koziaeva V."/>
            <person name="Dziuba M.V."/>
            <person name="Ivanov T.M."/>
            <person name="Kuznetsov B."/>
            <person name="Grouzdev D.S."/>
        </authorList>
    </citation>
    <scope>NUCLEOTIDE SEQUENCE [LARGE SCALE GENOMIC DNA]</scope>
    <source>
        <strain evidence="1 2">SP-1</strain>
    </source>
</reference>
<dbReference type="STRING" id="1285242.A6A04_13390"/>
<sequence>MSIRSSLARFVQSGPTDIAELMEMARDAWRNHGPVVLWLDTINDDWTKQTIINEATRQYGARPKRGKA</sequence>
<protein>
    <submittedName>
        <fullName evidence="1">Uncharacterized protein</fullName>
    </submittedName>
</protein>
<gene>
    <name evidence="1" type="ORF">A6A04_13390</name>
</gene>
<accession>A0A178MV63</accession>
<evidence type="ECO:0000313" key="1">
    <source>
        <dbReference type="EMBL" id="OAN53881.1"/>
    </source>
</evidence>
<evidence type="ECO:0000313" key="2">
    <source>
        <dbReference type="Proteomes" id="UP000078428"/>
    </source>
</evidence>
<comment type="caution">
    <text evidence="1">The sequence shown here is derived from an EMBL/GenBank/DDBJ whole genome shotgun (WGS) entry which is preliminary data.</text>
</comment>
<keyword evidence="2" id="KW-1185">Reference proteome</keyword>
<organism evidence="1 2">
    <name type="scientific">Paramagnetospirillum marisnigri</name>
    <dbReference type="NCBI Taxonomy" id="1285242"/>
    <lineage>
        <taxon>Bacteria</taxon>
        <taxon>Pseudomonadati</taxon>
        <taxon>Pseudomonadota</taxon>
        <taxon>Alphaproteobacteria</taxon>
        <taxon>Rhodospirillales</taxon>
        <taxon>Magnetospirillaceae</taxon>
        <taxon>Paramagnetospirillum</taxon>
    </lineage>
</organism>
<dbReference type="RefSeq" id="WP_068489913.1">
    <property type="nucleotide sequence ID" value="NZ_LWQT01000038.1"/>
</dbReference>
<proteinExistence type="predicted"/>
<dbReference type="Proteomes" id="UP000078428">
    <property type="component" value="Unassembled WGS sequence"/>
</dbReference>
<dbReference type="AlphaFoldDB" id="A0A178MV63"/>
<dbReference type="EMBL" id="LWQT01000038">
    <property type="protein sequence ID" value="OAN53881.1"/>
    <property type="molecule type" value="Genomic_DNA"/>
</dbReference>
<dbReference type="OrthoDB" id="7364813at2"/>